<evidence type="ECO:0000256" key="1">
    <source>
        <dbReference type="SAM" id="Phobius"/>
    </source>
</evidence>
<protein>
    <submittedName>
        <fullName evidence="2">Glycosyltransferase</fullName>
    </submittedName>
</protein>
<evidence type="ECO:0000313" key="3">
    <source>
        <dbReference type="Proteomes" id="UP000433104"/>
    </source>
</evidence>
<dbReference type="EMBL" id="WTYW01000006">
    <property type="protein sequence ID" value="MXO87042.1"/>
    <property type="molecule type" value="Genomic_DNA"/>
</dbReference>
<sequence>MTLLAWIIALPPIVALGWFTLEILLGLKRLDRAEPGGPLPRTTILIPAHDEETTVARTLSGLLDAIAEETAMSILVVADNCSDATARIAREHGVNVVERSDAERRGKGYALAHGRDHLASLPADERPEAVIVLDADCRSDRASLALLARQAHALQVPVQASNLLASHPGALPMVQISNFAMLVKNLVRARGMNRIGGGITLFGTGMGFPWPIFATAALASGDLVEDMKLALDLAQEGRKVQLVERARIISEPAASADMSAQRSRWEHGFLQTALSQALPLVARGVLGLSRHLLAIGMHLLVPPLALLFMLSFACLLAVVLLALFSASLAPASVLLGAIMAGLGAVVLAWRKEGRKTLTSHAILRVPGYVLWKIPLYLGFFRNRRTGWNRTRREGEIRD</sequence>
<keyword evidence="1" id="KW-1133">Transmembrane helix</keyword>
<dbReference type="PANTHER" id="PTHR48090:SF6">
    <property type="entry name" value="SLR5056 PROTEIN"/>
    <property type="match status" value="1"/>
</dbReference>
<proteinExistence type="predicted"/>
<dbReference type="OrthoDB" id="9797391at2"/>
<evidence type="ECO:0000313" key="2">
    <source>
        <dbReference type="EMBL" id="MXO87042.1"/>
    </source>
</evidence>
<organism evidence="2 3">
    <name type="scientific">Parapontixanthobacter aurantiacus</name>
    <dbReference type="NCBI Taxonomy" id="1463599"/>
    <lineage>
        <taxon>Bacteria</taxon>
        <taxon>Pseudomonadati</taxon>
        <taxon>Pseudomonadota</taxon>
        <taxon>Alphaproteobacteria</taxon>
        <taxon>Sphingomonadales</taxon>
        <taxon>Erythrobacteraceae</taxon>
        <taxon>Parapontixanthobacter</taxon>
    </lineage>
</organism>
<feature type="transmembrane region" description="Helical" evidence="1">
    <location>
        <begin position="361"/>
        <end position="379"/>
    </location>
</feature>
<keyword evidence="1" id="KW-0812">Transmembrane</keyword>
<accession>A0A844ZIF3</accession>
<keyword evidence="2" id="KW-0808">Transferase</keyword>
<dbReference type="InterPro" id="IPR050256">
    <property type="entry name" value="Glycosyltransferase_2"/>
</dbReference>
<keyword evidence="3" id="KW-1185">Reference proteome</keyword>
<dbReference type="Gene3D" id="3.90.550.10">
    <property type="entry name" value="Spore Coat Polysaccharide Biosynthesis Protein SpsA, Chain A"/>
    <property type="match status" value="1"/>
</dbReference>
<dbReference type="RefSeq" id="WP_160685245.1">
    <property type="nucleotide sequence ID" value="NZ_WTYW01000006.1"/>
</dbReference>
<dbReference type="InterPro" id="IPR029044">
    <property type="entry name" value="Nucleotide-diphossugar_trans"/>
</dbReference>
<gene>
    <name evidence="2" type="ORF">GRI38_13490</name>
</gene>
<feature type="transmembrane region" description="Helical" evidence="1">
    <location>
        <begin position="299"/>
        <end position="323"/>
    </location>
</feature>
<comment type="caution">
    <text evidence="2">The sequence shown here is derived from an EMBL/GenBank/DDBJ whole genome shotgun (WGS) entry which is preliminary data.</text>
</comment>
<dbReference type="Proteomes" id="UP000433104">
    <property type="component" value="Unassembled WGS sequence"/>
</dbReference>
<dbReference type="AlphaFoldDB" id="A0A844ZIF3"/>
<dbReference type="GO" id="GO:0016740">
    <property type="term" value="F:transferase activity"/>
    <property type="evidence" value="ECO:0007669"/>
    <property type="project" value="UniProtKB-KW"/>
</dbReference>
<dbReference type="SUPFAM" id="SSF53448">
    <property type="entry name" value="Nucleotide-diphospho-sugar transferases"/>
    <property type="match status" value="1"/>
</dbReference>
<dbReference type="PANTHER" id="PTHR48090">
    <property type="entry name" value="UNDECAPRENYL-PHOSPHATE 4-DEOXY-4-FORMAMIDO-L-ARABINOSE TRANSFERASE-RELATED"/>
    <property type="match status" value="1"/>
</dbReference>
<dbReference type="CDD" id="cd06438">
    <property type="entry name" value="EpsO_like"/>
    <property type="match status" value="1"/>
</dbReference>
<reference evidence="2 3" key="1">
    <citation type="submission" date="2019-12" db="EMBL/GenBank/DDBJ databases">
        <title>Genomic-based taxomic classification of the family Erythrobacteraceae.</title>
        <authorList>
            <person name="Xu L."/>
        </authorList>
    </citation>
    <scope>NUCLEOTIDE SEQUENCE [LARGE SCALE GENOMIC DNA]</scope>
    <source>
        <strain evidence="2 3">MCCC 1A09962</strain>
    </source>
</reference>
<feature type="transmembrane region" description="Helical" evidence="1">
    <location>
        <begin position="6"/>
        <end position="27"/>
    </location>
</feature>
<dbReference type="Pfam" id="PF13641">
    <property type="entry name" value="Glyco_tranf_2_3"/>
    <property type="match status" value="1"/>
</dbReference>
<name>A0A844ZIF3_9SPHN</name>
<feature type="transmembrane region" description="Helical" evidence="1">
    <location>
        <begin position="329"/>
        <end position="349"/>
    </location>
</feature>
<keyword evidence="1" id="KW-0472">Membrane</keyword>